<evidence type="ECO:0000256" key="1">
    <source>
        <dbReference type="SAM" id="SignalP"/>
    </source>
</evidence>
<dbReference type="PROSITE" id="PS51257">
    <property type="entry name" value="PROKAR_LIPOPROTEIN"/>
    <property type="match status" value="1"/>
</dbReference>
<reference evidence="3" key="1">
    <citation type="submission" date="2014-08" db="EMBL/GenBank/DDBJ databases">
        <authorList>
            <person name="Moulin L."/>
        </authorList>
    </citation>
    <scope>NUCLEOTIDE SEQUENCE [LARGE SCALE GENOMIC DNA]</scope>
</reference>
<evidence type="ECO:0000313" key="2">
    <source>
        <dbReference type="EMBL" id="CDX27895.1"/>
    </source>
</evidence>
<feature type="chain" id="PRO_5001856241" description="Lipoprotein" evidence="1">
    <location>
        <begin position="23"/>
        <end position="117"/>
    </location>
</feature>
<sequence length="117" mass="12280">MRPISNLLLACALLSACSGSSGDWRADAIASAEAKMRGLINDPAASFSHVDLTGDSATGQTCGVIISKVGIFTKQARFIVYIDGAGPYVEPGLGSSMSQADFDWAWKNDCINEGYKG</sequence>
<evidence type="ECO:0000313" key="3">
    <source>
        <dbReference type="Proteomes" id="UP000045285"/>
    </source>
</evidence>
<dbReference type="AlphaFoldDB" id="A0A090GAC4"/>
<accession>A0A090GAC4</accession>
<proteinExistence type="predicted"/>
<keyword evidence="1" id="KW-0732">Signal</keyword>
<evidence type="ECO:0008006" key="4">
    <source>
        <dbReference type="Google" id="ProtNLM"/>
    </source>
</evidence>
<dbReference type="Proteomes" id="UP000045285">
    <property type="component" value="Unassembled WGS sequence"/>
</dbReference>
<feature type="signal peptide" evidence="1">
    <location>
        <begin position="1"/>
        <end position="22"/>
    </location>
</feature>
<name>A0A090GAC4_MESPL</name>
<dbReference type="EMBL" id="CCMZ01000067">
    <property type="protein sequence ID" value="CDX27895.1"/>
    <property type="molecule type" value="Genomic_DNA"/>
</dbReference>
<keyword evidence="3" id="KW-1185">Reference proteome</keyword>
<protein>
    <recommendedName>
        <fullName evidence="4">Lipoprotein</fullName>
    </recommendedName>
</protein>
<gene>
    <name evidence="2" type="ORF">MPL3356_70331</name>
</gene>
<organism evidence="2 3">
    <name type="scientific">Mesorhizobium plurifarium</name>
    <dbReference type="NCBI Taxonomy" id="69974"/>
    <lineage>
        <taxon>Bacteria</taxon>
        <taxon>Pseudomonadati</taxon>
        <taxon>Pseudomonadota</taxon>
        <taxon>Alphaproteobacteria</taxon>
        <taxon>Hyphomicrobiales</taxon>
        <taxon>Phyllobacteriaceae</taxon>
        <taxon>Mesorhizobium</taxon>
    </lineage>
</organism>